<dbReference type="AlphaFoldDB" id="A0A3S0YAQ2"/>
<accession>A0A3S0YAQ2</accession>
<dbReference type="EMBL" id="RZHF01000004">
    <property type="protein sequence ID" value="RUR34499.1"/>
    <property type="molecule type" value="Genomic_DNA"/>
</dbReference>
<comment type="caution">
    <text evidence="1">The sequence shown here is derived from an EMBL/GenBank/DDBJ whole genome shotgun (WGS) entry which is preliminary data.</text>
</comment>
<evidence type="ECO:0000313" key="1">
    <source>
        <dbReference type="EMBL" id="RUR34499.1"/>
    </source>
</evidence>
<dbReference type="OrthoDB" id="6170716at2"/>
<dbReference type="RefSeq" id="WP_127059944.1">
    <property type="nucleotide sequence ID" value="NZ_RZHF01000004.1"/>
</dbReference>
<evidence type="ECO:0000313" key="2">
    <source>
        <dbReference type="Proteomes" id="UP000287023"/>
    </source>
</evidence>
<dbReference type="Proteomes" id="UP000287023">
    <property type="component" value="Unassembled WGS sequence"/>
</dbReference>
<sequence length="95" mass="10134">MATLTTLATVYGVSAGYLAGFTDDPVPKVSRDDARLSARMAELVERAIEKSSEPVDTMLATRLCQQAIQMLLSGEKDTTILGTLINVAEGRTDDG</sequence>
<organism evidence="1 2">
    <name type="scientific">Vreelandella nanhaiensis</name>
    <dbReference type="NCBI Taxonomy" id="1258546"/>
    <lineage>
        <taxon>Bacteria</taxon>
        <taxon>Pseudomonadati</taxon>
        <taxon>Pseudomonadota</taxon>
        <taxon>Gammaproteobacteria</taxon>
        <taxon>Oceanospirillales</taxon>
        <taxon>Halomonadaceae</taxon>
        <taxon>Vreelandella</taxon>
    </lineage>
</organism>
<keyword evidence="2" id="KW-1185">Reference proteome</keyword>
<gene>
    <name evidence="1" type="ORF">ELY38_02600</name>
</gene>
<proteinExistence type="predicted"/>
<name>A0A3S0YAQ2_9GAMM</name>
<protein>
    <submittedName>
        <fullName evidence="1">Uncharacterized protein</fullName>
    </submittedName>
</protein>
<reference evidence="1 2" key="1">
    <citation type="submission" date="2018-12" db="EMBL/GenBank/DDBJ databases">
        <title>three novel Halomonas strain isolated from plants.</title>
        <authorList>
            <person name="Sun C."/>
        </authorList>
    </citation>
    <scope>NUCLEOTIDE SEQUENCE [LARGE SCALE GENOMIC DNA]</scope>
    <source>
        <strain evidence="1 2">JCM 18142</strain>
    </source>
</reference>